<dbReference type="PANTHER" id="PTHR35891">
    <property type="entry name" value="THIOL:DISULFIDE INTERCHANGE PROTEIN DSBA"/>
    <property type="match status" value="1"/>
</dbReference>
<dbReference type="PANTHER" id="PTHR35891:SF2">
    <property type="entry name" value="THIOL:DISULFIDE INTERCHANGE PROTEIN DSBA"/>
    <property type="match status" value="1"/>
</dbReference>
<evidence type="ECO:0000256" key="1">
    <source>
        <dbReference type="SAM" id="SignalP"/>
    </source>
</evidence>
<dbReference type="RefSeq" id="WP_101536808.1">
    <property type="nucleotide sequence ID" value="NZ_MXAV01000006.1"/>
</dbReference>
<keyword evidence="3" id="KW-1185">Reference proteome</keyword>
<gene>
    <name evidence="2" type="ORF">B1757_02435</name>
</gene>
<dbReference type="InParanoid" id="A0A2I1DPN1"/>
<dbReference type="EMBL" id="MXAV01000006">
    <property type="protein sequence ID" value="PKY11838.1"/>
    <property type="molecule type" value="Genomic_DNA"/>
</dbReference>
<dbReference type="InterPro" id="IPR050824">
    <property type="entry name" value="Thiol_disulfide_DsbA"/>
</dbReference>
<dbReference type="AlphaFoldDB" id="A0A2I1DPN1"/>
<keyword evidence="1" id="KW-0732">Signal</keyword>
<dbReference type="SUPFAM" id="SSF52833">
    <property type="entry name" value="Thioredoxin-like"/>
    <property type="match status" value="1"/>
</dbReference>
<feature type="signal peptide" evidence="1">
    <location>
        <begin position="1"/>
        <end position="24"/>
    </location>
</feature>
<comment type="caution">
    <text evidence="2">The sequence shown here is derived from an EMBL/GenBank/DDBJ whole genome shotgun (WGS) entry which is preliminary data.</text>
</comment>
<reference evidence="2 3" key="1">
    <citation type="submission" date="2017-03" db="EMBL/GenBank/DDBJ databases">
        <title>Draft genime sequence of the acidophilic sulfur-oxidizing bacterium Acidithiobacillus sp. SH, isolated from seawater.</title>
        <authorList>
            <person name="Sharmin S."/>
            <person name="Tokuhisa M."/>
            <person name="Kanao T."/>
            <person name="Kamimura K."/>
        </authorList>
    </citation>
    <scope>NUCLEOTIDE SEQUENCE [LARGE SCALE GENOMIC DNA]</scope>
    <source>
        <strain evidence="2 3">SH</strain>
    </source>
</reference>
<evidence type="ECO:0000313" key="3">
    <source>
        <dbReference type="Proteomes" id="UP000234329"/>
    </source>
</evidence>
<dbReference type="InterPro" id="IPR036249">
    <property type="entry name" value="Thioredoxin-like_sf"/>
</dbReference>
<evidence type="ECO:0008006" key="4">
    <source>
        <dbReference type="Google" id="ProtNLM"/>
    </source>
</evidence>
<name>A0A2I1DPN1_9PROT</name>
<proteinExistence type="predicted"/>
<sequence length="234" mass="25758">MSATKPVLLSALLVAAMGITPAWAMDGLGGGMPDLGMGGAQNNTMPHFQPYRTVDLAGMHNAVIEALVYECPFCRALNREILRWSRTLPASVHFEQMPAAVGKSWIPMTRAFFTVEGYNPALLPKFDDAAFAEVQDRHSPYWSLDTYQIAAEDVGVPANIFEIGIHLKPVTDMVFRDVKIMAKARIRKTPSLIICGHYVLNPGDVQGNYSEFFEMANALVSRCITQNKLGSSIH</sequence>
<protein>
    <recommendedName>
        <fullName evidence="4">Thioredoxin-like fold domain-containing protein</fullName>
    </recommendedName>
</protein>
<dbReference type="OrthoDB" id="5298092at2"/>
<dbReference type="Proteomes" id="UP000234329">
    <property type="component" value="Unassembled WGS sequence"/>
</dbReference>
<dbReference type="Gene3D" id="3.40.30.10">
    <property type="entry name" value="Glutaredoxin"/>
    <property type="match status" value="1"/>
</dbReference>
<accession>A0A2I1DPN1</accession>
<feature type="chain" id="PRO_5014157160" description="Thioredoxin-like fold domain-containing protein" evidence="1">
    <location>
        <begin position="25"/>
        <end position="234"/>
    </location>
</feature>
<organism evidence="2 3">
    <name type="scientific">Acidithiobacillus marinus</name>
    <dbReference type="NCBI Taxonomy" id="187490"/>
    <lineage>
        <taxon>Bacteria</taxon>
        <taxon>Pseudomonadati</taxon>
        <taxon>Pseudomonadota</taxon>
        <taxon>Acidithiobacillia</taxon>
        <taxon>Acidithiobacillales</taxon>
        <taxon>Acidithiobacillaceae</taxon>
        <taxon>Acidithiobacillus</taxon>
    </lineage>
</organism>
<evidence type="ECO:0000313" key="2">
    <source>
        <dbReference type="EMBL" id="PKY11838.1"/>
    </source>
</evidence>